<dbReference type="InterPro" id="IPR038279">
    <property type="entry name" value="Ndc10_dom2_sf"/>
</dbReference>
<dbReference type="STRING" id="1789683.A0A1X7QY22"/>
<evidence type="ECO:0000259" key="3">
    <source>
        <dbReference type="Pfam" id="PF12550"/>
    </source>
</evidence>
<name>A0A1X7QY22_9SACH</name>
<dbReference type="EMBL" id="FXLY01000002">
    <property type="protein sequence ID" value="SMN18084.1"/>
    <property type="molecule type" value="Genomic_DNA"/>
</dbReference>
<dbReference type="InterPro" id="IPR010998">
    <property type="entry name" value="Integrase_recombinase_N"/>
</dbReference>
<feature type="region of interest" description="Disordered" evidence="2">
    <location>
        <begin position="735"/>
        <end position="760"/>
    </location>
</feature>
<feature type="domain" description="Transcription activator GCR1-like" evidence="3">
    <location>
        <begin position="759"/>
        <end position="836"/>
    </location>
</feature>
<evidence type="ECO:0000259" key="4">
    <source>
        <dbReference type="Pfam" id="PF16787"/>
    </source>
</evidence>
<organism evidence="6 7">
    <name type="scientific">Maudiozyma saulgeensis</name>
    <dbReference type="NCBI Taxonomy" id="1789683"/>
    <lineage>
        <taxon>Eukaryota</taxon>
        <taxon>Fungi</taxon>
        <taxon>Dikarya</taxon>
        <taxon>Ascomycota</taxon>
        <taxon>Saccharomycotina</taxon>
        <taxon>Saccharomycetes</taxon>
        <taxon>Saccharomycetales</taxon>
        <taxon>Saccharomycetaceae</taxon>
        <taxon>Maudiozyma</taxon>
    </lineage>
</organism>
<dbReference type="AlphaFoldDB" id="A0A1X7QY22"/>
<feature type="domain" description="Ndc10" evidence="4">
    <location>
        <begin position="140"/>
        <end position="425"/>
    </location>
</feature>
<evidence type="ECO:0000256" key="1">
    <source>
        <dbReference type="ARBA" id="ARBA00023125"/>
    </source>
</evidence>
<evidence type="ECO:0000256" key="2">
    <source>
        <dbReference type="SAM" id="MobiDB-lite"/>
    </source>
</evidence>
<reference evidence="6 7" key="1">
    <citation type="submission" date="2017-04" db="EMBL/GenBank/DDBJ databases">
        <authorList>
            <person name="Afonso C.L."/>
            <person name="Miller P.J."/>
            <person name="Scott M.A."/>
            <person name="Spackman E."/>
            <person name="Goraichik I."/>
            <person name="Dimitrov K.M."/>
            <person name="Suarez D.L."/>
            <person name="Swayne D.E."/>
        </authorList>
    </citation>
    <scope>NUCLEOTIDE SEQUENCE [LARGE SCALE GENOMIC DNA]</scope>
</reference>
<dbReference type="Gene3D" id="1.10.443.20">
    <property type="entry name" value="Centromere DNA-binding protein complex CBF3 subunit, domain 2"/>
    <property type="match status" value="1"/>
</dbReference>
<dbReference type="InterPro" id="IPR049055">
    <property type="entry name" value="NDC10_N"/>
</dbReference>
<feature type="domain" description="NDC10 N-terminal" evidence="5">
    <location>
        <begin position="13"/>
        <end position="121"/>
    </location>
</feature>
<keyword evidence="1" id="KW-0238">DNA-binding</keyword>
<dbReference type="InterPro" id="IPR022210">
    <property type="entry name" value="TF_GCR1-like"/>
</dbReference>
<dbReference type="GO" id="GO:0003677">
    <property type="term" value="F:DNA binding"/>
    <property type="evidence" value="ECO:0007669"/>
    <property type="project" value="UniProtKB-KW"/>
</dbReference>
<protein>
    <submittedName>
        <fullName evidence="6">Similar to Saccharomyces cerevisiae YGR140W CBF2 Essential kinetochore protein, component of the CBF3 multisubunit complex that binds to the CDEIII region of the centromere</fullName>
    </submittedName>
</protein>
<feature type="compositionally biased region" description="Acidic residues" evidence="2">
    <location>
        <begin position="613"/>
        <end position="635"/>
    </location>
</feature>
<feature type="region of interest" description="Disordered" evidence="2">
    <location>
        <begin position="583"/>
        <end position="636"/>
    </location>
</feature>
<evidence type="ECO:0000313" key="6">
    <source>
        <dbReference type="EMBL" id="SMN18084.1"/>
    </source>
</evidence>
<dbReference type="Proteomes" id="UP000196158">
    <property type="component" value="Unassembled WGS sequence"/>
</dbReference>
<accession>A0A1X7QY22</accession>
<evidence type="ECO:0000313" key="7">
    <source>
        <dbReference type="Proteomes" id="UP000196158"/>
    </source>
</evidence>
<keyword evidence="7" id="KW-1185">Reference proteome</keyword>
<dbReference type="InterPro" id="IPR031872">
    <property type="entry name" value="NDC10_II"/>
</dbReference>
<dbReference type="Pfam" id="PF21400">
    <property type="entry name" value="Ndc10_N"/>
    <property type="match status" value="1"/>
</dbReference>
<dbReference type="Pfam" id="PF16787">
    <property type="entry name" value="NDC10_II"/>
    <property type="match status" value="1"/>
</dbReference>
<gene>
    <name evidence="6" type="ORF">KASA_0Q04983G</name>
</gene>
<evidence type="ECO:0000259" key="5">
    <source>
        <dbReference type="Pfam" id="PF21400"/>
    </source>
</evidence>
<proteinExistence type="predicted"/>
<sequence length="867" mass="101730">MDENDNDNENENDQLTALSESLPTRTLHQYKTFNTQYIQWLIKNNISENNTTYDSLPLSSILIHKFLLDTIITKTKYSNKLLPLLKSYINSFFFLQKICKIHGNKQNDIDTLYLDEIINLHKYWFELNDETLNLPTLSIISFNAWNPFTPHLKKTHFKSTLEKLKFLVDFHLMTYLGSNYLDRSILKIHDFKCNDINKYQLLISNNSNKHLLPQNSPILCPFTSIATYLFFKFYGVIDSSKGDGFPNLFNEELISSMAIINGRLLSNYPKDSTLNSAYTSMFKYCNQPYKRKNYFDTIALPYPNFNQEQIDSMRNESSFIDGIPFDITSIFNMRSPYQPYNSFNINDFFKERGQVKPPESIVFQFFPEIEFYKQKKNYNKLSQVSRDLLKTLEIIRLIFVANLPVIHKIFPNHDLFKHSIFENTDIISFLNDSIFQTKNVSNKILPLVNLNNMDDEQLFKQLIEMPSIKNSDTTLQQQNQSVSSSLVPTTTVSIDDDMLDEFRKQNFQFVQFQTLSNFKTLISFLTKIFDNMSIKRSSKEEISKQLTLLNDSIIERINNSTPKDIKDYFLKKELIKHKNEQLIQYNDDNNDHENDDSGNDTSMILPQPRLLSDSEESDTSSLSDDEPPSDTESMQEELKSMIEEFVTSKVDRIVSQHLSNFENKLEYMVEELVDEKIDKKLQKIDFSKYISKRKISDLDIDESLDNIQPLKVQRTNPYKKIIEDSKFTIKNTDSILTSNDSQSTPKQMSITPQPQPQKFSMNENITDIDDVILEWFTPNPNMGNQCVHSMNKTHDKSWRTEFESLYKQRKQIVEFYVYLINTVKYDRYKAIDVCNEIMEKNHLSIKELSKFLKSWKKNHHSSFDGII</sequence>
<dbReference type="Pfam" id="PF12550">
    <property type="entry name" value="GCR1_C"/>
    <property type="match status" value="1"/>
</dbReference>
<dbReference type="OrthoDB" id="4032152at2759"/>
<feature type="compositionally biased region" description="Acidic residues" evidence="2">
    <location>
        <begin position="588"/>
        <end position="598"/>
    </location>
</feature>
<dbReference type="Gene3D" id="1.10.150.130">
    <property type="match status" value="1"/>
</dbReference>